<evidence type="ECO:0000313" key="2">
    <source>
        <dbReference type="Proteomes" id="UP000198318"/>
    </source>
</evidence>
<dbReference type="AlphaFoldDB" id="A0A239M914"/>
<sequence length="328" mass="34133">MSTATGTSPSTSTGAPLAVRSLWWSADTGGPAPFGTAHLKVYYPARAEGTDAERLSGMIPPDPEHAPYPVVVFCSGVNVEQAVYRELAAGIAAAGFVVATFDRVAELFGGQYGLTPGVDLDAARPDSYGTRPTCPAIPAVLDALGGIGPLKGVLDLDRVALGGHSAGGTVVLQSARFVPNVRACFAYGTHTMVATMLGWPPGTVLPAQVGCPVLLGVGTEDGVITGSSDRYGEDERPPSRDPVARTFHEALRDPRDLLAVVRGANHFTVADPVDPTAARAFLDRPATTDPAASRRAFTGLVTAFLRAHVRGEGAEPSADPALIDLRRR</sequence>
<dbReference type="PANTHER" id="PTHR33428">
    <property type="entry name" value="CHLOROPHYLLASE-2, CHLOROPLASTIC"/>
    <property type="match status" value="1"/>
</dbReference>
<evidence type="ECO:0000313" key="1">
    <source>
        <dbReference type="EMBL" id="SNT38319.1"/>
    </source>
</evidence>
<dbReference type="InterPro" id="IPR029058">
    <property type="entry name" value="AB_hydrolase_fold"/>
</dbReference>
<keyword evidence="2" id="KW-1185">Reference proteome</keyword>
<accession>A0A239M914</accession>
<dbReference type="SUPFAM" id="SSF53474">
    <property type="entry name" value="alpha/beta-Hydrolases"/>
    <property type="match status" value="1"/>
</dbReference>
<organism evidence="1 2">
    <name type="scientific">Actinomadura meyerae</name>
    <dbReference type="NCBI Taxonomy" id="240840"/>
    <lineage>
        <taxon>Bacteria</taxon>
        <taxon>Bacillati</taxon>
        <taxon>Actinomycetota</taxon>
        <taxon>Actinomycetes</taxon>
        <taxon>Streptosporangiales</taxon>
        <taxon>Thermomonosporaceae</taxon>
        <taxon>Actinomadura</taxon>
    </lineage>
</organism>
<dbReference type="RefSeq" id="WP_089328503.1">
    <property type="nucleotide sequence ID" value="NZ_FZOR01000026.1"/>
</dbReference>
<proteinExistence type="predicted"/>
<dbReference type="OrthoDB" id="569821at2"/>
<reference evidence="1 2" key="1">
    <citation type="submission" date="2017-06" db="EMBL/GenBank/DDBJ databases">
        <authorList>
            <person name="Kim H.J."/>
            <person name="Triplett B.A."/>
        </authorList>
    </citation>
    <scope>NUCLEOTIDE SEQUENCE [LARGE SCALE GENOMIC DNA]</scope>
    <source>
        <strain evidence="1 2">DSM 44715</strain>
    </source>
</reference>
<dbReference type="GO" id="GO:0016787">
    <property type="term" value="F:hydrolase activity"/>
    <property type="evidence" value="ECO:0007669"/>
    <property type="project" value="UniProtKB-KW"/>
</dbReference>
<name>A0A239M914_9ACTN</name>
<dbReference type="Proteomes" id="UP000198318">
    <property type="component" value="Unassembled WGS sequence"/>
</dbReference>
<protein>
    <submittedName>
        <fullName evidence="1">Dienelactone hydrolase</fullName>
    </submittedName>
</protein>
<dbReference type="Gene3D" id="3.40.50.1820">
    <property type="entry name" value="alpha/beta hydrolase"/>
    <property type="match status" value="1"/>
</dbReference>
<dbReference type="EMBL" id="FZOR01000026">
    <property type="protein sequence ID" value="SNT38319.1"/>
    <property type="molecule type" value="Genomic_DNA"/>
</dbReference>
<dbReference type="PANTHER" id="PTHR33428:SF14">
    <property type="entry name" value="CARBOXYLESTERASE TYPE B DOMAIN-CONTAINING PROTEIN"/>
    <property type="match status" value="1"/>
</dbReference>
<gene>
    <name evidence="1" type="ORF">SAMN05443665_102649</name>
</gene>
<keyword evidence="1" id="KW-0378">Hydrolase</keyword>